<accession>A0A0N8I093</accession>
<dbReference type="EMBL" id="LGUC01000001">
    <property type="protein sequence ID" value="KPN31667.1"/>
    <property type="molecule type" value="Genomic_DNA"/>
</dbReference>
<evidence type="ECO:0000313" key="3">
    <source>
        <dbReference type="Proteomes" id="UP000050535"/>
    </source>
</evidence>
<keyword evidence="3" id="KW-1185">Reference proteome</keyword>
<feature type="transmembrane region" description="Helical" evidence="1">
    <location>
        <begin position="33"/>
        <end position="56"/>
    </location>
</feature>
<evidence type="ECO:0000256" key="1">
    <source>
        <dbReference type="SAM" id="Phobius"/>
    </source>
</evidence>
<keyword evidence="1" id="KW-0472">Membrane</keyword>
<comment type="caution">
    <text evidence="2">The sequence shown here is derived from an EMBL/GenBank/DDBJ whole genome shotgun (WGS) entry which is preliminary data.</text>
</comment>
<dbReference type="RefSeq" id="WP_054584186.1">
    <property type="nucleotide sequence ID" value="NZ_LGUC01000001.1"/>
</dbReference>
<gene>
    <name evidence="2" type="ORF">SY89_02416</name>
</gene>
<feature type="transmembrane region" description="Helical" evidence="1">
    <location>
        <begin position="68"/>
        <end position="86"/>
    </location>
</feature>
<evidence type="ECO:0000313" key="2">
    <source>
        <dbReference type="EMBL" id="KPN31667.1"/>
    </source>
</evidence>
<reference evidence="3" key="1">
    <citation type="submission" date="2013-11" db="EMBL/GenBank/DDBJ databases">
        <authorList>
            <person name="Hoang H.T."/>
            <person name="Killian M.L."/>
            <person name="Madson D.M."/>
            <person name="Arruda P.H.E."/>
            <person name="Sun D."/>
            <person name="Schwartz K.J."/>
            <person name="Yoon K."/>
        </authorList>
    </citation>
    <scope>NUCLEOTIDE SEQUENCE [LARGE SCALE GENOMIC DNA]</scope>
    <source>
        <strain evidence="3">CDK2</strain>
    </source>
</reference>
<dbReference type="Proteomes" id="UP000050535">
    <property type="component" value="Unassembled WGS sequence"/>
</dbReference>
<sequence>MALSTRRTFWLALCWLGATQSLSWGVAVVRVGVWPGNAAALVGFLLLTVVALLGVARPQWAGGPDEPTAVWWAAVAAAVVGTIALFV</sequence>
<keyword evidence="1" id="KW-0812">Transmembrane</keyword>
<name>A0A0N8I093_9EURY</name>
<dbReference type="AlphaFoldDB" id="A0A0N8I093"/>
<dbReference type="OrthoDB" id="313132at2157"/>
<dbReference type="STRING" id="699431.SY89_02416"/>
<protein>
    <submittedName>
        <fullName evidence="2">Uncharacterized protein</fullName>
    </submittedName>
</protein>
<organism evidence="2 3">
    <name type="scientific">Halolamina pelagica</name>
    <dbReference type="NCBI Taxonomy" id="699431"/>
    <lineage>
        <taxon>Archaea</taxon>
        <taxon>Methanobacteriati</taxon>
        <taxon>Methanobacteriota</taxon>
        <taxon>Stenosarchaea group</taxon>
        <taxon>Halobacteria</taxon>
        <taxon>Halobacteriales</taxon>
        <taxon>Haloferacaceae</taxon>
    </lineage>
</organism>
<proteinExistence type="predicted"/>
<keyword evidence="1" id="KW-1133">Transmembrane helix</keyword>